<dbReference type="AlphaFoldDB" id="A0A2N5IWX3"/>
<evidence type="ECO:0000256" key="1">
    <source>
        <dbReference type="SAM" id="MobiDB-lite"/>
    </source>
</evidence>
<reference evidence="3 4" key="1">
    <citation type="submission" date="2017-07" db="EMBL/GenBank/DDBJ databases">
        <title>Bifidobacterium novel species.</title>
        <authorList>
            <person name="Lugli G.A."/>
            <person name="Milani C."/>
            <person name="Duranti S."/>
            <person name="Mangifesta M."/>
        </authorList>
    </citation>
    <scope>NUCLEOTIDE SEQUENCE [LARGE SCALE GENOMIC DNA]</scope>
    <source>
        <strain evidence="3 4">77</strain>
    </source>
</reference>
<dbReference type="Proteomes" id="UP000235034">
    <property type="component" value="Unassembled WGS sequence"/>
</dbReference>
<dbReference type="OrthoDB" id="3239411at2"/>
<protein>
    <submittedName>
        <fullName evidence="3">Multiple sugar-binding periplasmic protein</fullName>
    </submittedName>
</protein>
<evidence type="ECO:0000313" key="4">
    <source>
        <dbReference type="Proteomes" id="UP000235034"/>
    </source>
</evidence>
<feature type="compositionally biased region" description="Low complexity" evidence="1">
    <location>
        <begin position="161"/>
        <end position="177"/>
    </location>
</feature>
<keyword evidence="2" id="KW-0732">Signal</keyword>
<organism evidence="3 4">
    <name type="scientific">Bifidobacterium parmae</name>
    <dbReference type="NCBI Taxonomy" id="361854"/>
    <lineage>
        <taxon>Bacteria</taxon>
        <taxon>Bacillati</taxon>
        <taxon>Actinomycetota</taxon>
        <taxon>Actinomycetes</taxon>
        <taxon>Bifidobacteriales</taxon>
        <taxon>Bifidobacteriaceae</taxon>
        <taxon>Bifidobacterium</taxon>
    </lineage>
</organism>
<proteinExistence type="predicted"/>
<evidence type="ECO:0000256" key="2">
    <source>
        <dbReference type="SAM" id="SignalP"/>
    </source>
</evidence>
<comment type="caution">
    <text evidence="3">The sequence shown here is derived from an EMBL/GenBank/DDBJ whole genome shotgun (WGS) entry which is preliminary data.</text>
</comment>
<feature type="region of interest" description="Disordered" evidence="1">
    <location>
        <begin position="122"/>
        <end position="186"/>
    </location>
</feature>
<dbReference type="EMBL" id="NMWT01000028">
    <property type="protein sequence ID" value="PLS26464.1"/>
    <property type="molecule type" value="Genomic_DNA"/>
</dbReference>
<accession>A0A2N5IWX3</accession>
<feature type="region of interest" description="Disordered" evidence="1">
    <location>
        <begin position="405"/>
        <end position="443"/>
    </location>
</feature>
<gene>
    <name evidence="3" type="ORF">Uis4E_2039</name>
</gene>
<sequence length="546" mass="57049">MALRSSNPAARLIAMAAGVAMLVSCAACGAAQDGAQGDAPSSGGAAATSKTTAGSAVIFTPSDGITISQRTPLNKWAKLTPEITARLVDAGMAKKSIETKTSSDLDAQSRDVQDWVVDHMTADDASKSGKEEAKRTTLIVAPAVPMDSSTRQYGDYVTRPQSESSSDTSQSGSAGTDATDEADTSADDAAQDDAYARLASALQLAQDSGMHVILLANGVDDITPDAFVRFSTAEQIGRVQAQKLVTKLDLAKASKDNPKAVEVFIPYSADAKDGDETADAVDDDAFAREAFAGIWKVLQPYFTQGKAYSPSGLLTKGTSDDDWNDVTVDATDEKRITAEVDKRLPTKKTADGTSYTRIDGVIAMNDYVAAAVTDELDALGYTGSAADINPQITISGIVGNIAGRKDLQRGSVPDPAKAPEGDDTGSDDSGDADTPVRSGVDETNRRWPIVTGFGGYVDTLPQVVNGKQWMTGLENRVALASDTAEVTVRLNRGESLGKLAYASKKKAPGALKKTTVVEEEPLAVSASNLKATLIDPGYITMADAGL</sequence>
<name>A0A2N5IWX3_9BIFI</name>
<keyword evidence="4" id="KW-1185">Reference proteome</keyword>
<feature type="signal peptide" evidence="2">
    <location>
        <begin position="1"/>
        <end position="26"/>
    </location>
</feature>
<dbReference type="RefSeq" id="WP_101623082.1">
    <property type="nucleotide sequence ID" value="NZ_NMWT01000028.1"/>
</dbReference>
<feature type="chain" id="PRO_5014827333" evidence="2">
    <location>
        <begin position="27"/>
        <end position="546"/>
    </location>
</feature>
<dbReference type="PROSITE" id="PS51257">
    <property type="entry name" value="PROKAR_LIPOPROTEIN"/>
    <property type="match status" value="1"/>
</dbReference>
<feature type="compositionally biased region" description="Basic and acidic residues" evidence="1">
    <location>
        <begin position="122"/>
        <end position="135"/>
    </location>
</feature>
<evidence type="ECO:0000313" key="3">
    <source>
        <dbReference type="EMBL" id="PLS26464.1"/>
    </source>
</evidence>
<dbReference type="Gene3D" id="3.40.50.2300">
    <property type="match status" value="3"/>
</dbReference>
<feature type="compositionally biased region" description="Acidic residues" evidence="1">
    <location>
        <begin position="421"/>
        <end position="431"/>
    </location>
</feature>